<feature type="disulfide bond" evidence="13">
    <location>
        <begin position="59"/>
        <end position="140"/>
    </location>
</feature>
<evidence type="ECO:0000256" key="8">
    <source>
        <dbReference type="ARBA" id="ARBA00023157"/>
    </source>
</evidence>
<dbReference type="AlphaFoldDB" id="A0A0C9V1N9"/>
<feature type="binding site" evidence="11">
    <location>
        <position position="213"/>
    </location>
    <ligand>
        <name>Ca(2+)</name>
        <dbReference type="ChEBI" id="CHEBI:29108"/>
        <label>2</label>
    </ligand>
</feature>
<dbReference type="InterPro" id="IPR019794">
    <property type="entry name" value="Peroxidases_AS"/>
</dbReference>
<feature type="signal peptide" evidence="14">
    <location>
        <begin position="1"/>
        <end position="25"/>
    </location>
</feature>
<keyword evidence="17" id="KW-1185">Reference proteome</keyword>
<keyword evidence="7 11" id="KW-0408">Iron</keyword>
<evidence type="ECO:0000256" key="7">
    <source>
        <dbReference type="ARBA" id="ARBA00023004"/>
    </source>
</evidence>
<dbReference type="PROSITE" id="PS00436">
    <property type="entry name" value="PEROXIDASE_2"/>
    <property type="match status" value="1"/>
</dbReference>
<comment type="cofactor">
    <cofactor evidence="11">
        <name>heme b</name>
        <dbReference type="ChEBI" id="CHEBI:60344"/>
    </cofactor>
    <text evidence="11">Binds 1 heme b (iron(II)-protoporphyrin IX) group per subunit.</text>
</comment>
<dbReference type="InterPro" id="IPR010255">
    <property type="entry name" value="Haem_peroxidase_sf"/>
</dbReference>
<feature type="binding site" evidence="11">
    <location>
        <position position="86"/>
    </location>
    <ligand>
        <name>Ca(2+)</name>
        <dbReference type="ChEBI" id="CHEBI:29108"/>
        <label>1</label>
    </ligand>
</feature>
<proteinExistence type="inferred from homology"/>
<keyword evidence="5 14" id="KW-0732">Signal</keyword>
<feature type="binding site" evidence="11">
    <location>
        <position position="220"/>
    </location>
    <ligand>
        <name>Ca(2+)</name>
        <dbReference type="ChEBI" id="CHEBI:29108"/>
        <label>2</label>
    </ligand>
</feature>
<dbReference type="GO" id="GO:0034599">
    <property type="term" value="P:cellular response to oxidative stress"/>
    <property type="evidence" value="ECO:0007669"/>
    <property type="project" value="InterPro"/>
</dbReference>
<keyword evidence="3 11" id="KW-0349">Heme</keyword>
<feature type="binding site" description="axial binding residue" evidence="11">
    <location>
        <position position="195"/>
    </location>
    <ligand>
        <name>heme b</name>
        <dbReference type="ChEBI" id="CHEBI:60344"/>
    </ligand>
    <ligandPart>
        <name>Fe</name>
        <dbReference type="ChEBI" id="CHEBI:18248"/>
    </ligandPart>
</feature>
<keyword evidence="9" id="KW-0325">Glycoprotein</keyword>
<dbReference type="Proteomes" id="UP000054279">
    <property type="component" value="Unassembled WGS sequence"/>
</dbReference>
<dbReference type="GO" id="GO:0020037">
    <property type="term" value="F:heme binding"/>
    <property type="evidence" value="ECO:0007669"/>
    <property type="project" value="UniProtKB-UniRule"/>
</dbReference>
<dbReference type="PRINTS" id="PR00458">
    <property type="entry name" value="PEROXIDASE"/>
</dbReference>
<name>A0A0C9V1N9_SPHS4</name>
<dbReference type="Gene3D" id="1.10.420.10">
    <property type="entry name" value="Peroxidase, domain 2"/>
    <property type="match status" value="1"/>
</dbReference>
<dbReference type="PANTHER" id="PTHR31356:SF66">
    <property type="entry name" value="CATALASE-PEROXIDASE"/>
    <property type="match status" value="1"/>
</dbReference>
<dbReference type="PROSITE" id="PS00435">
    <property type="entry name" value="PEROXIDASE_1"/>
    <property type="match status" value="1"/>
</dbReference>
<evidence type="ECO:0000256" key="10">
    <source>
        <dbReference type="PIRSR" id="PIRSR601621-1"/>
    </source>
</evidence>
<evidence type="ECO:0000256" key="11">
    <source>
        <dbReference type="PIRSR" id="PIRSR601621-2"/>
    </source>
</evidence>
<dbReference type="Gene3D" id="1.10.520.10">
    <property type="match status" value="1"/>
</dbReference>
<dbReference type="InterPro" id="IPR019793">
    <property type="entry name" value="Peroxidases_heam-ligand_BS"/>
</dbReference>
<comment type="similarity">
    <text evidence="1 14">Belongs to the peroxidase family. Ligninase subfamily.</text>
</comment>
<keyword evidence="11 14" id="KW-0106">Calcium</keyword>
<evidence type="ECO:0000313" key="16">
    <source>
        <dbReference type="EMBL" id="KIJ31370.1"/>
    </source>
</evidence>
<evidence type="ECO:0000256" key="3">
    <source>
        <dbReference type="ARBA" id="ARBA00022617"/>
    </source>
</evidence>
<dbReference type="GO" id="GO:0042744">
    <property type="term" value="P:hydrogen peroxide catabolic process"/>
    <property type="evidence" value="ECO:0007669"/>
    <property type="project" value="TreeGrafter"/>
</dbReference>
<feature type="binding site" evidence="11">
    <location>
        <position position="215"/>
    </location>
    <ligand>
        <name>Ca(2+)</name>
        <dbReference type="ChEBI" id="CHEBI:29108"/>
        <label>2</label>
    </ligand>
</feature>
<keyword evidence="8 13" id="KW-1015">Disulfide bond</keyword>
<evidence type="ECO:0000256" key="9">
    <source>
        <dbReference type="ARBA" id="ARBA00023180"/>
    </source>
</evidence>
<feature type="binding site" evidence="11">
    <location>
        <position position="88"/>
    </location>
    <ligand>
        <name>Ca(2+)</name>
        <dbReference type="ChEBI" id="CHEBI:29108"/>
        <label>1</label>
    </ligand>
</feature>
<organism evidence="16 17">
    <name type="scientific">Sphaerobolus stellatus (strain SS14)</name>
    <dbReference type="NCBI Taxonomy" id="990650"/>
    <lineage>
        <taxon>Eukaryota</taxon>
        <taxon>Fungi</taxon>
        <taxon>Dikarya</taxon>
        <taxon>Basidiomycota</taxon>
        <taxon>Agaricomycotina</taxon>
        <taxon>Agaricomycetes</taxon>
        <taxon>Phallomycetidae</taxon>
        <taxon>Geastrales</taxon>
        <taxon>Sphaerobolaceae</taxon>
        <taxon>Sphaerobolus</taxon>
    </lineage>
</organism>
<dbReference type="PRINTS" id="PR00462">
    <property type="entry name" value="LIGNINASE"/>
</dbReference>
<feature type="binding site" evidence="11">
    <location>
        <position position="90"/>
    </location>
    <ligand>
        <name>Ca(2+)</name>
        <dbReference type="ChEBI" id="CHEBI:29108"/>
        <label>1</label>
    </ligand>
</feature>
<gene>
    <name evidence="16" type="ORF">M422DRAFT_61661</name>
</gene>
<keyword evidence="6 14" id="KW-0560">Oxidoreductase</keyword>
<dbReference type="PROSITE" id="PS50873">
    <property type="entry name" value="PEROXIDASE_4"/>
    <property type="match status" value="1"/>
</dbReference>
<reference evidence="16 17" key="1">
    <citation type="submission" date="2014-06" db="EMBL/GenBank/DDBJ databases">
        <title>Evolutionary Origins and Diversification of the Mycorrhizal Mutualists.</title>
        <authorList>
            <consortium name="DOE Joint Genome Institute"/>
            <consortium name="Mycorrhizal Genomics Consortium"/>
            <person name="Kohler A."/>
            <person name="Kuo A."/>
            <person name="Nagy L.G."/>
            <person name="Floudas D."/>
            <person name="Copeland A."/>
            <person name="Barry K.W."/>
            <person name="Cichocki N."/>
            <person name="Veneault-Fourrey C."/>
            <person name="LaButti K."/>
            <person name="Lindquist E.A."/>
            <person name="Lipzen A."/>
            <person name="Lundell T."/>
            <person name="Morin E."/>
            <person name="Murat C."/>
            <person name="Riley R."/>
            <person name="Ohm R."/>
            <person name="Sun H."/>
            <person name="Tunlid A."/>
            <person name="Henrissat B."/>
            <person name="Grigoriev I.V."/>
            <person name="Hibbett D.S."/>
            <person name="Martin F."/>
        </authorList>
    </citation>
    <scope>NUCLEOTIDE SEQUENCE [LARGE SCALE GENOMIC DNA]</scope>
    <source>
        <strain evidence="16 17">SS14</strain>
    </source>
</reference>
<keyword evidence="4 11" id="KW-0479">Metal-binding</keyword>
<dbReference type="PANTHER" id="PTHR31356">
    <property type="entry name" value="THYLAKOID LUMENAL 29 KDA PROTEIN, CHLOROPLASTIC-RELATED"/>
    <property type="match status" value="1"/>
</dbReference>
<dbReference type="InterPro" id="IPR001621">
    <property type="entry name" value="Ligninase"/>
</dbReference>
<evidence type="ECO:0000259" key="15">
    <source>
        <dbReference type="PROSITE" id="PS50873"/>
    </source>
</evidence>
<dbReference type="Pfam" id="PF00141">
    <property type="entry name" value="peroxidase"/>
    <property type="match status" value="1"/>
</dbReference>
<dbReference type="InterPro" id="IPR044831">
    <property type="entry name" value="Ccp1-like"/>
</dbReference>
<dbReference type="Pfam" id="PF11895">
    <property type="entry name" value="Peroxidase_ext"/>
    <property type="match status" value="1"/>
</dbReference>
<feature type="disulfide bond" evidence="13">
    <location>
        <begin position="28"/>
        <end position="40"/>
    </location>
</feature>
<dbReference type="EMBL" id="KN837243">
    <property type="protein sequence ID" value="KIJ31370.1"/>
    <property type="molecule type" value="Genomic_DNA"/>
</dbReference>
<comment type="cofactor">
    <cofactor evidence="11 14">
        <name>Ca(2+)</name>
        <dbReference type="ChEBI" id="CHEBI:29108"/>
    </cofactor>
    <text evidence="11 14">Binds 2 calcium ions per subunit.</text>
</comment>
<evidence type="ECO:0000256" key="13">
    <source>
        <dbReference type="PIRSR" id="PIRSR601621-4"/>
    </source>
</evidence>
<feature type="binding site" evidence="11">
    <location>
        <position position="73"/>
    </location>
    <ligand>
        <name>Ca(2+)</name>
        <dbReference type="ChEBI" id="CHEBI:29108"/>
        <label>1</label>
    </ligand>
</feature>
<evidence type="ECO:0000256" key="14">
    <source>
        <dbReference type="RuleBase" id="RU363051"/>
    </source>
</evidence>
<feature type="chain" id="PRO_5006986368" description="Peroxidase" evidence="14">
    <location>
        <begin position="26"/>
        <end position="330"/>
    </location>
</feature>
<evidence type="ECO:0000256" key="4">
    <source>
        <dbReference type="ARBA" id="ARBA00022723"/>
    </source>
</evidence>
<dbReference type="EC" id="1.11.1.-" evidence="14"/>
<feature type="disulfide bond" evidence="13">
    <location>
        <begin position="39"/>
        <end position="304"/>
    </location>
</feature>
<dbReference type="GO" id="GO:0046872">
    <property type="term" value="F:metal ion binding"/>
    <property type="evidence" value="ECO:0007669"/>
    <property type="project" value="UniProtKB-UniRule"/>
</dbReference>
<dbReference type="GO" id="GO:0004601">
    <property type="term" value="F:peroxidase activity"/>
    <property type="evidence" value="ECO:0007669"/>
    <property type="project" value="UniProtKB-KW"/>
</dbReference>
<feature type="active site" description="Proton acceptor" evidence="10">
    <location>
        <position position="72"/>
    </location>
</feature>
<dbReference type="OrthoDB" id="2113341at2759"/>
<dbReference type="InterPro" id="IPR024589">
    <property type="entry name" value="Ligninase_C"/>
</dbReference>
<evidence type="ECO:0000256" key="12">
    <source>
        <dbReference type="PIRSR" id="PIRSR601621-3"/>
    </source>
</evidence>
<evidence type="ECO:0000256" key="2">
    <source>
        <dbReference type="ARBA" id="ARBA00022559"/>
    </source>
</evidence>
<sequence length="330" mass="34801">MRVKLILQSLLVICFLKTIPHVAAAVTCPGGPIVQNARCCDLVPVLKDLQANLTAGDVCNGLARSTLRLAFHDAMGFSNTVNMGGGADGSVLTFHTIEMGYAANVRLDLLVSILQSFVGRHNISTGDFLHFAAAYALTTCPGAPGLSFFYGRPPPTVAAPDNTIPLASDPINHTLARFLDVGFTPPEVVALLAAHSIASSSLSNIFNIVPTMDSTPLVFDNQFFKEVLLPGNFPNNSVDPNQTVASPFSWEIRLKSDAAFAAAPQTSAVWQGFINSPSSLIPAFSQAMSKMSLIGYQSSNLVDCSDLVPIPSPAPSTSTTSGTNPPQPTL</sequence>
<dbReference type="HOGENOM" id="CLU_041038_0_1_1"/>
<feature type="domain" description="Plant heme peroxidase family profile" evidence="15">
    <location>
        <begin position="62"/>
        <end position="308"/>
    </location>
</feature>
<evidence type="ECO:0000256" key="6">
    <source>
        <dbReference type="ARBA" id="ARBA00023002"/>
    </source>
</evidence>
<dbReference type="GO" id="GO:0000302">
    <property type="term" value="P:response to reactive oxygen species"/>
    <property type="evidence" value="ECO:0007669"/>
    <property type="project" value="TreeGrafter"/>
</dbReference>
<evidence type="ECO:0000256" key="5">
    <source>
        <dbReference type="ARBA" id="ARBA00022729"/>
    </source>
</evidence>
<evidence type="ECO:0000313" key="17">
    <source>
        <dbReference type="Proteomes" id="UP000054279"/>
    </source>
</evidence>
<dbReference type="SUPFAM" id="SSF48113">
    <property type="entry name" value="Heme-dependent peroxidases"/>
    <property type="match status" value="1"/>
</dbReference>
<accession>A0A0C9V1N9</accession>
<dbReference type="InterPro" id="IPR002016">
    <property type="entry name" value="Haem_peroxidase"/>
</dbReference>
<keyword evidence="2 14" id="KW-0575">Peroxidase</keyword>
<feature type="binding site" evidence="11">
    <location>
        <position position="196"/>
    </location>
    <ligand>
        <name>Ca(2+)</name>
        <dbReference type="ChEBI" id="CHEBI:29108"/>
        <label>2</label>
    </ligand>
</feature>
<feature type="site" description="Transition state stabilizer" evidence="12">
    <location>
        <position position="68"/>
    </location>
</feature>
<evidence type="ECO:0000256" key="1">
    <source>
        <dbReference type="ARBA" id="ARBA00006089"/>
    </source>
</evidence>
<protein>
    <recommendedName>
        <fullName evidence="14">Peroxidase</fullName>
        <ecNumber evidence="14">1.11.1.-</ecNumber>
    </recommendedName>
</protein>